<reference evidence="12" key="2">
    <citation type="journal article" date="2013" name="G3 (Bethesda)">
        <title>Genomes of Ashbya fungi isolated from insects reveal four mating-type loci, numerous translocations, lack of transposons, and distinct gene duplications.</title>
        <authorList>
            <person name="Dietrich F.S."/>
            <person name="Voegeli S."/>
            <person name="Kuo S."/>
            <person name="Philippsen P."/>
        </authorList>
    </citation>
    <scope>GENOME REANNOTATION</scope>
    <source>
        <strain evidence="12">ATCC 10895 / CBS 109.51 / FGSC 9923 / NRRL Y-1056</strain>
    </source>
</reference>
<evidence type="ECO:0000313" key="12">
    <source>
        <dbReference type="Proteomes" id="UP000000591"/>
    </source>
</evidence>
<evidence type="ECO:0000256" key="5">
    <source>
        <dbReference type="ARBA" id="ARBA00022692"/>
    </source>
</evidence>
<dbReference type="GO" id="GO:0003333">
    <property type="term" value="P:amino acid transmembrane transport"/>
    <property type="evidence" value="ECO:0000318"/>
    <property type="project" value="GO_Central"/>
</dbReference>
<dbReference type="KEGG" id="ago:AGOS_AGL285C"/>
<dbReference type="GO" id="GO:0015194">
    <property type="term" value="F:L-serine transmembrane transporter activity"/>
    <property type="evidence" value="ECO:0000318"/>
    <property type="project" value="GO_Central"/>
</dbReference>
<dbReference type="eggNOG" id="KOG1305">
    <property type="taxonomic scope" value="Eukaryota"/>
</dbReference>
<feature type="transmembrane region" description="Helical" evidence="9">
    <location>
        <begin position="230"/>
        <end position="253"/>
    </location>
</feature>
<evidence type="ECO:0000256" key="1">
    <source>
        <dbReference type="ARBA" id="ARBA00004128"/>
    </source>
</evidence>
<feature type="transmembrane region" description="Helical" evidence="9">
    <location>
        <begin position="413"/>
        <end position="436"/>
    </location>
</feature>
<feature type="transmembrane region" description="Helical" evidence="9">
    <location>
        <begin position="79"/>
        <end position="102"/>
    </location>
</feature>
<comment type="subcellular location">
    <subcellularLocation>
        <location evidence="1">Vacuole membrane</location>
        <topology evidence="1">Multi-pass membrane protein</topology>
    </subcellularLocation>
</comment>
<dbReference type="GeneID" id="4622675"/>
<dbReference type="HOGENOM" id="CLU_009020_1_1_1"/>
<keyword evidence="4" id="KW-0926">Vacuole</keyword>
<evidence type="ECO:0000259" key="10">
    <source>
        <dbReference type="Pfam" id="PF01490"/>
    </source>
</evidence>
<feature type="transmembrane region" description="Helical" evidence="9">
    <location>
        <begin position="151"/>
        <end position="170"/>
    </location>
</feature>
<dbReference type="InParanoid" id="Q751J1"/>
<evidence type="ECO:0000256" key="7">
    <source>
        <dbReference type="ARBA" id="ARBA00022989"/>
    </source>
</evidence>
<dbReference type="GO" id="GO:0005290">
    <property type="term" value="F:L-histidine transmembrane transporter activity"/>
    <property type="evidence" value="ECO:0000318"/>
    <property type="project" value="GO_Central"/>
</dbReference>
<keyword evidence="6" id="KW-0029">Amino-acid transport</keyword>
<dbReference type="GO" id="GO:0005302">
    <property type="term" value="F:L-tyrosine transmembrane transporter activity"/>
    <property type="evidence" value="ECO:0000318"/>
    <property type="project" value="GO_Central"/>
</dbReference>
<dbReference type="AlphaFoldDB" id="Q751J1"/>
<evidence type="ECO:0000313" key="11">
    <source>
        <dbReference type="EMBL" id="AAS54206.2"/>
    </source>
</evidence>
<dbReference type="FunCoup" id="Q751J1">
    <property type="interactions" value="255"/>
</dbReference>
<dbReference type="STRING" id="284811.Q751J1"/>
<feature type="transmembrane region" description="Helical" evidence="9">
    <location>
        <begin position="273"/>
        <end position="290"/>
    </location>
</feature>
<dbReference type="OrthoDB" id="438545at2759"/>
<gene>
    <name evidence="11" type="ORF">AGOS_AGL285C</name>
</gene>
<evidence type="ECO:0000256" key="6">
    <source>
        <dbReference type="ARBA" id="ARBA00022970"/>
    </source>
</evidence>
<dbReference type="GO" id="GO:0015189">
    <property type="term" value="F:L-lysine transmembrane transporter activity"/>
    <property type="evidence" value="ECO:0000318"/>
    <property type="project" value="GO_Central"/>
</dbReference>
<dbReference type="OMA" id="DSIHHQR"/>
<keyword evidence="3" id="KW-0813">Transport</keyword>
<feature type="transmembrane region" description="Helical" evidence="9">
    <location>
        <begin position="346"/>
        <end position="364"/>
    </location>
</feature>
<evidence type="ECO:0000256" key="4">
    <source>
        <dbReference type="ARBA" id="ARBA00022554"/>
    </source>
</evidence>
<dbReference type="Proteomes" id="UP000000591">
    <property type="component" value="Chromosome VII"/>
</dbReference>
<keyword evidence="8 9" id="KW-0472">Membrane</keyword>
<dbReference type="RefSeq" id="NP_986382.2">
    <property type="nucleotide sequence ID" value="NM_211444.2"/>
</dbReference>
<reference evidence="11 12" key="1">
    <citation type="journal article" date="2004" name="Science">
        <title>The Ashbya gossypii genome as a tool for mapping the ancient Saccharomyces cerevisiae genome.</title>
        <authorList>
            <person name="Dietrich F.S."/>
            <person name="Voegeli S."/>
            <person name="Brachat S."/>
            <person name="Lerch A."/>
            <person name="Gates K."/>
            <person name="Steiner S."/>
            <person name="Mohr C."/>
            <person name="Pohlmann R."/>
            <person name="Luedi P."/>
            <person name="Choi S."/>
            <person name="Wing R.A."/>
            <person name="Flavier A."/>
            <person name="Gaffney T.D."/>
            <person name="Philippsen P."/>
        </authorList>
    </citation>
    <scope>NUCLEOTIDE SEQUENCE [LARGE SCALE GENOMIC DNA]</scope>
    <source>
        <strain evidence="12">ATCC 10895 / CBS 109.51 / FGSC 9923 / NRRL Y-1056</strain>
    </source>
</reference>
<feature type="transmembrane region" description="Helical" evidence="9">
    <location>
        <begin position="190"/>
        <end position="209"/>
    </location>
</feature>
<proteinExistence type="inferred from homology"/>
<sequence length="440" mass="45467">MSSSVQSGVLTLLHTACGAGVLAMPYAFRAFGLLAGGAILACCGASAMVGLVLQSHVAQYVPPRQASFFSLAQISNPELSVVFDCAIAVKCFGVGVSYLVVLGDLMPQLAGTVTAAPWLLDRNVQITFWTAAVIAPLCCMRHLHSLKYASMVAVAAVAYLGALVAARAAWPSPELERLRGPVSLGLPPGTSGGAMLSSFPIFVFAYTCHHNMFSIVNELRDNSLGACLRVVVAAIALAVALYATIGGAGYLTFGDHITGNIIAQYPPAPATTLGRAAIAVLVMLAFPLQCHPARASINHIWHYCVPSHTAAPSEASALIRGGSPPADAAEGPADEPAAVPLGPRRFAAITAALLIASYAVAVSVTSLARVLAVVGATGSTAISFILPGLFGYQLIGSESRADQLPPRTRFLRLLSLLLAAWGLVVMCAGLSAALLFDPTH</sequence>
<evidence type="ECO:0000256" key="2">
    <source>
        <dbReference type="ARBA" id="ARBA00008066"/>
    </source>
</evidence>
<protein>
    <submittedName>
        <fullName evidence="11">AGL285Cp</fullName>
    </submittedName>
</protein>
<evidence type="ECO:0000256" key="3">
    <source>
        <dbReference type="ARBA" id="ARBA00022448"/>
    </source>
</evidence>
<dbReference type="PANTHER" id="PTHR22950:SF678">
    <property type="entry name" value="VACUOLAR AMINO ACID TRANSPORTER 5-RELATED"/>
    <property type="match status" value="1"/>
</dbReference>
<dbReference type="GO" id="GO:0000329">
    <property type="term" value="C:fungal-type vacuole membrane"/>
    <property type="evidence" value="ECO:0000318"/>
    <property type="project" value="GO_Central"/>
</dbReference>
<dbReference type="InterPro" id="IPR013057">
    <property type="entry name" value="AA_transpt_TM"/>
</dbReference>
<evidence type="ECO:0000256" key="9">
    <source>
        <dbReference type="SAM" id="Phobius"/>
    </source>
</evidence>
<evidence type="ECO:0000256" key="8">
    <source>
        <dbReference type="ARBA" id="ARBA00023136"/>
    </source>
</evidence>
<dbReference type="GO" id="GO:0005313">
    <property type="term" value="F:L-glutamate transmembrane transporter activity"/>
    <property type="evidence" value="ECO:0000318"/>
    <property type="project" value="GO_Central"/>
</dbReference>
<dbReference type="GO" id="GO:0061459">
    <property type="term" value="F:L-arginine transmembrane transporter activity"/>
    <property type="evidence" value="ECO:0000318"/>
    <property type="project" value="GO_Central"/>
</dbReference>
<comment type="similarity">
    <text evidence="2">Belongs to the amino acid/polyamine transporter 2 family.</text>
</comment>
<dbReference type="EMBL" id="AE016820">
    <property type="protein sequence ID" value="AAS54206.2"/>
    <property type="molecule type" value="Genomic_DNA"/>
</dbReference>
<name>Q751J1_EREGS</name>
<dbReference type="PANTHER" id="PTHR22950">
    <property type="entry name" value="AMINO ACID TRANSPORTER"/>
    <property type="match status" value="1"/>
</dbReference>
<accession>Q751J1</accession>
<keyword evidence="7 9" id="KW-1133">Transmembrane helix</keyword>
<feature type="domain" description="Amino acid transporter transmembrane" evidence="10">
    <location>
        <begin position="2"/>
        <end position="426"/>
    </location>
</feature>
<feature type="transmembrane region" description="Helical" evidence="9">
    <location>
        <begin position="33"/>
        <end position="58"/>
    </location>
</feature>
<organism evidence="11 12">
    <name type="scientific">Eremothecium gossypii (strain ATCC 10895 / CBS 109.51 / FGSC 9923 / NRRL Y-1056)</name>
    <name type="common">Yeast</name>
    <name type="synonym">Ashbya gossypii</name>
    <dbReference type="NCBI Taxonomy" id="284811"/>
    <lineage>
        <taxon>Eukaryota</taxon>
        <taxon>Fungi</taxon>
        <taxon>Dikarya</taxon>
        <taxon>Ascomycota</taxon>
        <taxon>Saccharomycotina</taxon>
        <taxon>Saccharomycetes</taxon>
        <taxon>Saccharomycetales</taxon>
        <taxon>Saccharomycetaceae</taxon>
        <taxon>Eremothecium</taxon>
    </lineage>
</organism>
<keyword evidence="12" id="KW-1185">Reference proteome</keyword>
<dbReference type="Pfam" id="PF01490">
    <property type="entry name" value="Aa_trans"/>
    <property type="match status" value="1"/>
</dbReference>
<feature type="transmembrane region" description="Helical" evidence="9">
    <location>
        <begin position="370"/>
        <end position="392"/>
    </location>
</feature>
<keyword evidence="5 9" id="KW-0812">Transmembrane</keyword>